<dbReference type="Proteomes" id="UP000619536">
    <property type="component" value="Unassembled WGS sequence"/>
</dbReference>
<evidence type="ECO:0000313" key="1">
    <source>
        <dbReference type="EMBL" id="GGI13100.1"/>
    </source>
</evidence>
<organism evidence="1 2">
    <name type="scientific">Galliscardovia ingluviei</name>
    <dbReference type="NCBI Taxonomy" id="1769422"/>
    <lineage>
        <taxon>Bacteria</taxon>
        <taxon>Bacillati</taxon>
        <taxon>Actinomycetota</taxon>
        <taxon>Actinomycetes</taxon>
        <taxon>Bifidobacteriales</taxon>
        <taxon>Bifidobacteriaceae</taxon>
        <taxon>Galliscardovia</taxon>
    </lineage>
</organism>
<dbReference type="EMBL" id="BMDH01000001">
    <property type="protein sequence ID" value="GGI13100.1"/>
    <property type="molecule type" value="Genomic_DNA"/>
</dbReference>
<dbReference type="Pfam" id="PF09709">
    <property type="entry name" value="Cas_Csd1"/>
    <property type="match status" value="1"/>
</dbReference>
<sequence length="641" mass="73401">MDIWTNLLNTYEHIKPASGLVESSDNPHDDVVNQALLPLNHMTLKVSFEATINLQGELVNFKRLDKTQTVIIPCTEASMGRTSKPAPHALCDQLHYLDATLDADKARLYLEQLNQWKGDNAILNALYSYLTQHSLTKDATERFNETFTDKDHKLGVSFLIEEPDTAIQAIADKPEIREQWIAFSSHHGHAVGKDMFGQDFYTQVENFPKNIVSTAGNAKVLSANDSSGFTFRGRFANRDEALSIDSLTSQKIHNTLRWLVRTHGLITDTQAIVIWQVAKPQLPVDEPEISGIAKPVTLSWLAADQLITSNNPVEEAQQVTYQEFAKKFAKLLQGHHSPNFMSQHEGRIVILILDAASTGRLSVRYYRELQPKEYLENLARWHANIAWDIPRYKKTDDGYKREIITSSPSSDDIIRVAFGTADQTSKRYKQLKRVTRQLLIECMFSAKPVPRAILEETFNHVKHPLSYDKLSTWQTDLAVTCGLWKQYYNLNNNNRREITMALDEERTDRDYLYGRLLALADCFEERVLYVRGNGTNANRATNALRFMNNYSAHPFETYNTIRNKINPYIEYGKSNPRLVRFTQRICNTIDEVMDRFNPKEYESDEALSALYLLGYSHQRRNIAGWSTNSNEEAKHNPESAE</sequence>
<comment type="caution">
    <text evidence="1">The sequence shown here is derived from an EMBL/GenBank/DDBJ whole genome shotgun (WGS) entry which is preliminary data.</text>
</comment>
<dbReference type="NCBIfam" id="TIGR01863">
    <property type="entry name" value="cas_Csd1"/>
    <property type="match status" value="1"/>
</dbReference>
<name>A0A8J3EVI6_9BIFI</name>
<dbReference type="RefSeq" id="WP_188354585.1">
    <property type="nucleotide sequence ID" value="NZ_BMDH01000001.1"/>
</dbReference>
<reference evidence="1" key="1">
    <citation type="journal article" date="2014" name="Int. J. Syst. Evol. Microbiol.">
        <title>Complete genome sequence of Corynebacterium casei LMG S-19264T (=DSM 44701T), isolated from a smear-ripened cheese.</title>
        <authorList>
            <consortium name="US DOE Joint Genome Institute (JGI-PGF)"/>
            <person name="Walter F."/>
            <person name="Albersmeier A."/>
            <person name="Kalinowski J."/>
            <person name="Ruckert C."/>
        </authorList>
    </citation>
    <scope>NUCLEOTIDE SEQUENCE</scope>
    <source>
        <strain evidence="1">CCM 8606</strain>
    </source>
</reference>
<accession>A0A8J3EVI6</accession>
<dbReference type="InterPro" id="IPR010144">
    <property type="entry name" value="CRISPR-assoc_prot_Csd1-typ"/>
</dbReference>
<evidence type="ECO:0008006" key="3">
    <source>
        <dbReference type="Google" id="ProtNLM"/>
    </source>
</evidence>
<reference evidence="1" key="2">
    <citation type="submission" date="2020-09" db="EMBL/GenBank/DDBJ databases">
        <authorList>
            <person name="Sun Q."/>
            <person name="Sedlacek I."/>
        </authorList>
    </citation>
    <scope>NUCLEOTIDE SEQUENCE</scope>
    <source>
        <strain evidence="1">CCM 8606</strain>
    </source>
</reference>
<dbReference type="AlphaFoldDB" id="A0A8J3EVI6"/>
<protein>
    <recommendedName>
        <fullName evidence="3">Type I-C CRISPR-associated protein Cas8c/Csd1</fullName>
    </recommendedName>
</protein>
<keyword evidence="2" id="KW-1185">Reference proteome</keyword>
<gene>
    <name evidence="1" type="ORF">GCM10007377_04270</name>
</gene>
<evidence type="ECO:0000313" key="2">
    <source>
        <dbReference type="Proteomes" id="UP000619536"/>
    </source>
</evidence>
<proteinExistence type="predicted"/>